<sequence length="262" mass="28989">MNFKTALITGASYGIGEALARLFAEKGIPLILVARSAERLHSLAKDLSPLVPVEVITCDLSHPGQLISLVKAVKSRKPDLIVNNAGFGLYGDLLTYQTEQLQEMIDVNVKALMELTVEGARTLIGAGMQGVILNVSSVAGEMKIFPTFSIYAASKSFVTHFSESFDFEVAPLGVRVLTSCPGMVDTHFRYRASGNEHQKPSGRSMGVEYAAKEIWRQIQKRKRVHIFNWKYRLGLALSRWIPKPLLAKGMRKEVEGRLDLSL</sequence>
<dbReference type="AlphaFoldDB" id="D6YRR7"/>
<dbReference type="PRINTS" id="PR00081">
    <property type="entry name" value="GDHRDH"/>
</dbReference>
<dbReference type="InterPro" id="IPR002347">
    <property type="entry name" value="SDR_fam"/>
</dbReference>
<keyword evidence="5" id="KW-1185">Reference proteome</keyword>
<dbReference type="SUPFAM" id="SSF51735">
    <property type="entry name" value="NAD(P)-binding Rossmann-fold domains"/>
    <property type="match status" value="1"/>
</dbReference>
<evidence type="ECO:0000256" key="1">
    <source>
        <dbReference type="ARBA" id="ARBA00006484"/>
    </source>
</evidence>
<keyword evidence="2 4" id="KW-0560">Oxidoreductase</keyword>
<name>D6YRR7_WADCW</name>
<dbReference type="eggNOG" id="COG0300">
    <property type="taxonomic scope" value="Bacteria"/>
</dbReference>
<reference evidence="4 5" key="1">
    <citation type="journal article" date="2010" name="PLoS ONE">
        <title>The Waddlia genome: a window into chlamydial biology.</title>
        <authorList>
            <person name="Bertelli C."/>
            <person name="Collyn F."/>
            <person name="Croxatto A."/>
            <person name="Ruckert C."/>
            <person name="Polkinghorne A."/>
            <person name="Kebbi-Beghdadi C."/>
            <person name="Goesmann A."/>
            <person name="Vaughan L."/>
            <person name="Greub G."/>
        </authorList>
    </citation>
    <scope>NUCLEOTIDE SEQUENCE [LARGE SCALE GENOMIC DNA]</scope>
    <source>
        <strain evidence="5">ATCC VR-1470 / WSU 86-1044</strain>
    </source>
</reference>
<dbReference type="HOGENOM" id="CLU_010194_2_1_0"/>
<evidence type="ECO:0000313" key="4">
    <source>
        <dbReference type="EMBL" id="ADI38762.1"/>
    </source>
</evidence>
<dbReference type="CDD" id="cd05233">
    <property type="entry name" value="SDR_c"/>
    <property type="match status" value="1"/>
</dbReference>
<dbReference type="EMBL" id="CP001928">
    <property type="protein sequence ID" value="ADI38762.1"/>
    <property type="molecule type" value="Genomic_DNA"/>
</dbReference>
<organism evidence="4 5">
    <name type="scientific">Waddlia chondrophila (strain ATCC VR-1470 / WSU 86-1044)</name>
    <dbReference type="NCBI Taxonomy" id="716544"/>
    <lineage>
        <taxon>Bacteria</taxon>
        <taxon>Pseudomonadati</taxon>
        <taxon>Chlamydiota</taxon>
        <taxon>Chlamydiia</taxon>
        <taxon>Parachlamydiales</taxon>
        <taxon>Waddliaceae</taxon>
        <taxon>Waddlia</taxon>
    </lineage>
</organism>
<dbReference type="KEGG" id="wch:wcw_1412"/>
<dbReference type="STRING" id="716544.wcw_1412"/>
<dbReference type="Gene3D" id="3.40.50.720">
    <property type="entry name" value="NAD(P)-binding Rossmann-like Domain"/>
    <property type="match status" value="1"/>
</dbReference>
<gene>
    <name evidence="4" type="ordered locus">wcw_1412</name>
</gene>
<protein>
    <submittedName>
        <fullName evidence="4">Putative 3-oxoacyl-[acyl-carrier-protein] reductase</fullName>
        <ecNumber evidence="4">1.1.1.100</ecNumber>
    </submittedName>
</protein>
<dbReference type="EC" id="1.1.1.100" evidence="4"/>
<dbReference type="Proteomes" id="UP000001505">
    <property type="component" value="Chromosome"/>
</dbReference>
<dbReference type="PRINTS" id="PR00080">
    <property type="entry name" value="SDRFAMILY"/>
</dbReference>
<dbReference type="RefSeq" id="WP_013182473.1">
    <property type="nucleotide sequence ID" value="NC_014225.1"/>
</dbReference>
<evidence type="ECO:0000313" key="5">
    <source>
        <dbReference type="Proteomes" id="UP000001505"/>
    </source>
</evidence>
<dbReference type="Pfam" id="PF00106">
    <property type="entry name" value="adh_short"/>
    <property type="match status" value="1"/>
</dbReference>
<dbReference type="InterPro" id="IPR036291">
    <property type="entry name" value="NAD(P)-bd_dom_sf"/>
</dbReference>
<dbReference type="PANTHER" id="PTHR44196:SF1">
    <property type="entry name" value="DEHYDROGENASE_REDUCTASE SDR FAMILY MEMBER 7B"/>
    <property type="match status" value="1"/>
</dbReference>
<dbReference type="GO" id="GO:0004316">
    <property type="term" value="F:3-oxoacyl-[acyl-carrier-protein] reductase (NADPH) activity"/>
    <property type="evidence" value="ECO:0007669"/>
    <property type="project" value="UniProtKB-EC"/>
</dbReference>
<dbReference type="PANTHER" id="PTHR44196">
    <property type="entry name" value="DEHYDROGENASE/REDUCTASE SDR FAMILY MEMBER 7B"/>
    <property type="match status" value="1"/>
</dbReference>
<evidence type="ECO:0000256" key="3">
    <source>
        <dbReference type="RuleBase" id="RU000363"/>
    </source>
</evidence>
<accession>D6YRR7</accession>
<comment type="similarity">
    <text evidence="1 3">Belongs to the short-chain dehydrogenases/reductases (SDR) family.</text>
</comment>
<proteinExistence type="inferred from homology"/>
<dbReference type="GO" id="GO:0016020">
    <property type="term" value="C:membrane"/>
    <property type="evidence" value="ECO:0007669"/>
    <property type="project" value="TreeGrafter"/>
</dbReference>
<dbReference type="PIRSF" id="PIRSF000126">
    <property type="entry name" value="11-beta-HSD1"/>
    <property type="match status" value="1"/>
</dbReference>
<evidence type="ECO:0000256" key="2">
    <source>
        <dbReference type="ARBA" id="ARBA00023002"/>
    </source>
</evidence>